<dbReference type="Pfam" id="PF11164">
    <property type="entry name" value="DUF2948"/>
    <property type="match status" value="1"/>
</dbReference>
<reference evidence="1 2" key="1">
    <citation type="submission" date="2017-08" db="EMBL/GenBank/DDBJ databases">
        <title>Multipartite genome sequences of Sinorhizobium species nodulating soybeans.</title>
        <authorList>
            <person name="Tian C.F."/>
        </authorList>
    </citation>
    <scope>NUCLEOTIDE SEQUENCE [LARGE SCALE GENOMIC DNA]</scope>
    <source>
        <strain evidence="1 2">CCBAU 05684</strain>
    </source>
</reference>
<dbReference type="Proteomes" id="UP000217211">
    <property type="component" value="Chromosome"/>
</dbReference>
<dbReference type="EMBL" id="CP023067">
    <property type="protein sequence ID" value="ASY61675.1"/>
    <property type="molecule type" value="Genomic_DNA"/>
</dbReference>
<sequence>MDALKLLALDEEDLGVVSAHVQDAVFKVAGTHFDLRRGQFSLVINRFVWETAGGRRRSFERRRSVLLFKRVTAVRSLGFDRNDAETVLDLLALRFAQEGDGPEGTIEFVLAGAASIALDVECIEVQLADTGGAWATAFKPRHPEGV</sequence>
<dbReference type="KEGG" id="esj:SJ05684_c02060"/>
<proteinExistence type="predicted"/>
<evidence type="ECO:0000313" key="2">
    <source>
        <dbReference type="Proteomes" id="UP000217211"/>
    </source>
</evidence>
<evidence type="ECO:0000313" key="1">
    <source>
        <dbReference type="EMBL" id="ASY61675.1"/>
    </source>
</evidence>
<accession>A0A249P7B3</accession>
<organism evidence="1 2">
    <name type="scientific">Sinorhizobium sojae CCBAU 05684</name>
    <dbReference type="NCBI Taxonomy" id="716928"/>
    <lineage>
        <taxon>Bacteria</taxon>
        <taxon>Pseudomonadati</taxon>
        <taxon>Pseudomonadota</taxon>
        <taxon>Alphaproteobacteria</taxon>
        <taxon>Hyphomicrobiales</taxon>
        <taxon>Rhizobiaceae</taxon>
        <taxon>Sinorhizobium/Ensifer group</taxon>
        <taxon>Sinorhizobium</taxon>
    </lineage>
</organism>
<protein>
    <submittedName>
        <fullName evidence="1">Uncharacterized protein</fullName>
    </submittedName>
</protein>
<dbReference type="InterPro" id="IPR021335">
    <property type="entry name" value="DUF2948"/>
</dbReference>
<dbReference type="RefSeq" id="WP_034851795.1">
    <property type="nucleotide sequence ID" value="NZ_AJQT01000015.1"/>
</dbReference>
<dbReference type="eggNOG" id="ENOG5032SGB">
    <property type="taxonomic scope" value="Bacteria"/>
</dbReference>
<dbReference type="AlphaFoldDB" id="A0A249P7B3"/>
<dbReference type="STRING" id="716928.GCA_000261485_00625"/>
<dbReference type="OrthoDB" id="9806367at2"/>
<name>A0A249P7B3_9HYPH</name>
<keyword evidence="2" id="KW-1185">Reference proteome</keyword>
<gene>
    <name evidence="1" type="ORF">SJ05684_c02060</name>
</gene>